<dbReference type="SUPFAM" id="SSF54631">
    <property type="entry name" value="CBS-domain pair"/>
    <property type="match status" value="1"/>
</dbReference>
<sequence>MDDDPGSSISRLLKRLNIIGEKSAPADNVSDDLSKNIKYLLEADVYSLMVPRAQVCTVNASDSLQEAARVVYESGYLRLPVEEDKMDNIVGVLYASDIFSRLHELHLPVSAIMRPPIFVKADDKFEEAIRHMRQSRVSFAVVLDEYGGVDGVVSTEDFIDVLFDDFYEDAPSKEASAKNETAADTKMPALIEADTELDEFNEDFNTNFESESVETIGGYISDKIGKIGETGDVYEVQGHIFEITAHDQRRIIQIKYSRIPYPEYN</sequence>
<dbReference type="SMART" id="SM00116">
    <property type="entry name" value="CBS"/>
    <property type="match status" value="2"/>
</dbReference>
<dbReference type="InterPro" id="IPR046342">
    <property type="entry name" value="CBS_dom_sf"/>
</dbReference>
<proteinExistence type="predicted"/>
<dbReference type="InterPro" id="IPR016169">
    <property type="entry name" value="FAD-bd_PCMH_sub2"/>
</dbReference>
<dbReference type="Gene3D" id="3.30.465.10">
    <property type="match status" value="1"/>
</dbReference>
<keyword evidence="1" id="KW-0677">Repeat</keyword>
<dbReference type="GO" id="GO:0050660">
    <property type="term" value="F:flavin adenine dinucleotide binding"/>
    <property type="evidence" value="ECO:0007669"/>
    <property type="project" value="InterPro"/>
</dbReference>
<keyword evidence="2 3" id="KW-0129">CBS domain</keyword>
<reference evidence="5" key="1">
    <citation type="journal article" date="2021" name="Genome Biol. Evol.">
        <title>A High-Quality Reference Genome for a Parasitic Bivalve with Doubly Uniparental Inheritance (Bivalvia: Unionida).</title>
        <authorList>
            <person name="Smith C.H."/>
        </authorList>
    </citation>
    <scope>NUCLEOTIDE SEQUENCE</scope>
    <source>
        <strain evidence="5">CHS0354</strain>
    </source>
</reference>
<feature type="domain" description="CBS" evidence="4">
    <location>
        <begin position="112"/>
        <end position="172"/>
    </location>
</feature>
<evidence type="ECO:0000259" key="4">
    <source>
        <dbReference type="PROSITE" id="PS51371"/>
    </source>
</evidence>
<evidence type="ECO:0000313" key="5">
    <source>
        <dbReference type="EMBL" id="KAK3584186.1"/>
    </source>
</evidence>
<accession>A0AAE0S2P4</accession>
<organism evidence="5 6">
    <name type="scientific">Potamilus streckersoni</name>
    <dbReference type="NCBI Taxonomy" id="2493646"/>
    <lineage>
        <taxon>Eukaryota</taxon>
        <taxon>Metazoa</taxon>
        <taxon>Spiralia</taxon>
        <taxon>Lophotrochozoa</taxon>
        <taxon>Mollusca</taxon>
        <taxon>Bivalvia</taxon>
        <taxon>Autobranchia</taxon>
        <taxon>Heteroconchia</taxon>
        <taxon>Palaeoheterodonta</taxon>
        <taxon>Unionida</taxon>
        <taxon>Unionoidea</taxon>
        <taxon>Unionidae</taxon>
        <taxon>Ambleminae</taxon>
        <taxon>Lampsilini</taxon>
        <taxon>Potamilus</taxon>
    </lineage>
</organism>
<name>A0AAE0S2P4_9BIVA</name>
<dbReference type="Pfam" id="PF03471">
    <property type="entry name" value="CorC_HlyC"/>
    <property type="match status" value="1"/>
</dbReference>
<keyword evidence="6" id="KW-1185">Reference proteome</keyword>
<dbReference type="PANTHER" id="PTHR22777">
    <property type="entry name" value="HEMOLYSIN-RELATED"/>
    <property type="match status" value="1"/>
</dbReference>
<dbReference type="Gene3D" id="3.10.580.10">
    <property type="entry name" value="CBS-domain"/>
    <property type="match status" value="1"/>
</dbReference>
<dbReference type="Pfam" id="PF00571">
    <property type="entry name" value="CBS"/>
    <property type="match status" value="2"/>
</dbReference>
<dbReference type="PANTHER" id="PTHR22777:SF27">
    <property type="entry name" value="MAGNESIUM AND COBALT EFFLUX PROTEIN CORC"/>
    <property type="match status" value="1"/>
</dbReference>
<dbReference type="Proteomes" id="UP001195483">
    <property type="component" value="Unassembled WGS sequence"/>
</dbReference>
<dbReference type="CDD" id="cd04590">
    <property type="entry name" value="CBS_pair_CorC_HlyC_assoc"/>
    <property type="match status" value="1"/>
</dbReference>
<dbReference type="SMART" id="SM01091">
    <property type="entry name" value="CorC_HlyC"/>
    <property type="match status" value="1"/>
</dbReference>
<comment type="caution">
    <text evidence="5">The sequence shown here is derived from an EMBL/GenBank/DDBJ whole genome shotgun (WGS) entry which is preliminary data.</text>
</comment>
<feature type="domain" description="CBS" evidence="4">
    <location>
        <begin position="49"/>
        <end position="109"/>
    </location>
</feature>
<evidence type="ECO:0000256" key="3">
    <source>
        <dbReference type="PROSITE-ProRule" id="PRU00703"/>
    </source>
</evidence>
<reference evidence="5" key="3">
    <citation type="submission" date="2023-05" db="EMBL/GenBank/DDBJ databases">
        <authorList>
            <person name="Smith C.H."/>
        </authorList>
    </citation>
    <scope>NUCLEOTIDE SEQUENCE</scope>
    <source>
        <strain evidence="5">CHS0354</strain>
        <tissue evidence="5">Mantle</tissue>
    </source>
</reference>
<dbReference type="InterPro" id="IPR000644">
    <property type="entry name" value="CBS_dom"/>
</dbReference>
<dbReference type="SUPFAM" id="SSF56176">
    <property type="entry name" value="FAD-binding/transporter-associated domain-like"/>
    <property type="match status" value="1"/>
</dbReference>
<protein>
    <recommendedName>
        <fullName evidence="4">CBS domain-containing protein</fullName>
    </recommendedName>
</protein>
<evidence type="ECO:0000256" key="1">
    <source>
        <dbReference type="ARBA" id="ARBA00022737"/>
    </source>
</evidence>
<dbReference type="InterPro" id="IPR036318">
    <property type="entry name" value="FAD-bd_PCMH-like_sf"/>
</dbReference>
<dbReference type="AlphaFoldDB" id="A0AAE0S2P4"/>
<dbReference type="PROSITE" id="PS51371">
    <property type="entry name" value="CBS"/>
    <property type="match status" value="2"/>
</dbReference>
<evidence type="ECO:0000313" key="6">
    <source>
        <dbReference type="Proteomes" id="UP001195483"/>
    </source>
</evidence>
<gene>
    <name evidence="5" type="ORF">CHS0354_035267</name>
</gene>
<reference evidence="5" key="2">
    <citation type="journal article" date="2021" name="Genome Biol. Evol.">
        <title>Developing a high-quality reference genome for a parasitic bivalve with doubly uniparental inheritance (Bivalvia: Unionida).</title>
        <authorList>
            <person name="Smith C.H."/>
        </authorList>
    </citation>
    <scope>NUCLEOTIDE SEQUENCE</scope>
    <source>
        <strain evidence="5">CHS0354</strain>
        <tissue evidence="5">Mantle</tissue>
    </source>
</reference>
<dbReference type="EMBL" id="JAEAOA010002069">
    <property type="protein sequence ID" value="KAK3584186.1"/>
    <property type="molecule type" value="Genomic_DNA"/>
</dbReference>
<dbReference type="InterPro" id="IPR044751">
    <property type="entry name" value="Ion_transp-like_CBS"/>
</dbReference>
<dbReference type="InterPro" id="IPR005170">
    <property type="entry name" value="Transptr-assoc_dom"/>
</dbReference>
<evidence type="ECO:0000256" key="2">
    <source>
        <dbReference type="ARBA" id="ARBA00023122"/>
    </source>
</evidence>
<dbReference type="GO" id="GO:0005886">
    <property type="term" value="C:plasma membrane"/>
    <property type="evidence" value="ECO:0007669"/>
    <property type="project" value="TreeGrafter"/>
</dbReference>